<feature type="signal peptide" evidence="1">
    <location>
        <begin position="1"/>
        <end position="26"/>
    </location>
</feature>
<keyword evidence="1" id="KW-0732">Signal</keyword>
<organism evidence="3 4">
    <name type="scientific">Candidatus Accumulibacter cognatus</name>
    <dbReference type="NCBI Taxonomy" id="2954383"/>
    <lineage>
        <taxon>Bacteria</taxon>
        <taxon>Pseudomonadati</taxon>
        <taxon>Pseudomonadota</taxon>
        <taxon>Betaproteobacteria</taxon>
        <taxon>Candidatus Accumulibacter</taxon>
    </lineage>
</organism>
<reference evidence="3 4" key="1">
    <citation type="journal article" date="2019" name="Microbiome">
        <title>Annotated bacterial chromosomes from frame-shift-corrected long-read metagenomic data.</title>
        <authorList>
            <person name="Arumugam K."/>
            <person name="Bagci C."/>
            <person name="Bessarab I."/>
            <person name="Beier S."/>
            <person name="Buchfink B."/>
            <person name="Gorska A."/>
            <person name="Qiu G."/>
            <person name="Huson D.H."/>
            <person name="Williams R.B.H."/>
        </authorList>
    </citation>
    <scope>NUCLEOTIDE SEQUENCE [LARGE SCALE GENOMIC DNA]</scope>
    <source>
        <strain evidence="3">SSA1</strain>
    </source>
</reference>
<dbReference type="EMBL" id="CP058708">
    <property type="protein sequence ID" value="QLH50801.1"/>
    <property type="molecule type" value="Genomic_DNA"/>
</dbReference>
<feature type="chain" id="PRO_5027693396" evidence="1">
    <location>
        <begin position="27"/>
        <end position="225"/>
    </location>
</feature>
<evidence type="ECO:0000313" key="4">
    <source>
        <dbReference type="Proteomes" id="UP000509684"/>
    </source>
</evidence>
<accession>A0A7D5SPR3</accession>
<evidence type="ECO:0000259" key="2">
    <source>
        <dbReference type="Pfam" id="PF07589"/>
    </source>
</evidence>
<dbReference type="Pfam" id="PF07589">
    <property type="entry name" value="PEP-CTERM"/>
    <property type="match status" value="1"/>
</dbReference>
<evidence type="ECO:0000313" key="3">
    <source>
        <dbReference type="EMBL" id="QLH50801.1"/>
    </source>
</evidence>
<protein>
    <submittedName>
        <fullName evidence="3">PEP-CTERM sorting domain-containing protein</fullName>
    </submittedName>
</protein>
<feature type="domain" description="Ice-binding protein C-terminal" evidence="2">
    <location>
        <begin position="192"/>
        <end position="218"/>
    </location>
</feature>
<proteinExistence type="predicted"/>
<dbReference type="InterPro" id="IPR013424">
    <property type="entry name" value="Ice-binding_C"/>
</dbReference>
<dbReference type="NCBIfam" id="TIGR02595">
    <property type="entry name" value="PEP_CTERM"/>
    <property type="match status" value="1"/>
</dbReference>
<dbReference type="KEGG" id="acog:HWD57_14155"/>
<sequence>MSFKQISFKTPLSALALALVTSTAMAGSLFSQAPIDGGDGGFSNVSAGAQNADGFTLSNAASITDLRWWGSYDTVDTDSFLIRILSNSAGSPGAIKQSYTTTAPGAATSLTDIAGAVVYQYDFHLPSALALTAGNYYLSVSNETTTASWYWLFGGGGDSKSWNRAADGDPWALAASDFAILIEGEISSVPGAVPEPETLALLAIGWVAMGAGRAARKRRSGRSAT</sequence>
<gene>
    <name evidence="3" type="ORF">HWD57_14155</name>
</gene>
<name>A0A7D5SPR3_9PROT</name>
<evidence type="ECO:0000256" key="1">
    <source>
        <dbReference type="SAM" id="SignalP"/>
    </source>
</evidence>
<dbReference type="Proteomes" id="UP000509684">
    <property type="component" value="Chromosome"/>
</dbReference>
<dbReference type="AlphaFoldDB" id="A0A7D5SPR3"/>